<accession>A0A8H7BWY1</accession>
<evidence type="ECO:0000313" key="3">
    <source>
        <dbReference type="Proteomes" id="UP000605846"/>
    </source>
</evidence>
<evidence type="ECO:0000256" key="1">
    <source>
        <dbReference type="SAM" id="MobiDB-lite"/>
    </source>
</evidence>
<comment type="caution">
    <text evidence="2">The sequence shown here is derived from an EMBL/GenBank/DDBJ whole genome shotgun (WGS) entry which is preliminary data.</text>
</comment>
<organism evidence="2 3">
    <name type="scientific">Apophysomyces ossiformis</name>
    <dbReference type="NCBI Taxonomy" id="679940"/>
    <lineage>
        <taxon>Eukaryota</taxon>
        <taxon>Fungi</taxon>
        <taxon>Fungi incertae sedis</taxon>
        <taxon>Mucoromycota</taxon>
        <taxon>Mucoromycotina</taxon>
        <taxon>Mucoromycetes</taxon>
        <taxon>Mucorales</taxon>
        <taxon>Mucorineae</taxon>
        <taxon>Mucoraceae</taxon>
        <taxon>Apophysomyces</taxon>
    </lineage>
</organism>
<keyword evidence="3" id="KW-1185">Reference proteome</keyword>
<protein>
    <submittedName>
        <fullName evidence="2">Uncharacterized protein</fullName>
    </submittedName>
</protein>
<dbReference type="EMBL" id="JABAYA010000033">
    <property type="protein sequence ID" value="KAF7728679.1"/>
    <property type="molecule type" value="Genomic_DNA"/>
</dbReference>
<evidence type="ECO:0000313" key="2">
    <source>
        <dbReference type="EMBL" id="KAF7728679.1"/>
    </source>
</evidence>
<gene>
    <name evidence="2" type="ORF">EC973_005716</name>
</gene>
<feature type="compositionally biased region" description="Low complexity" evidence="1">
    <location>
        <begin position="26"/>
        <end position="37"/>
    </location>
</feature>
<dbReference type="AlphaFoldDB" id="A0A8H7BWY1"/>
<reference evidence="2" key="1">
    <citation type="submission" date="2020-01" db="EMBL/GenBank/DDBJ databases">
        <title>Genome Sequencing of Three Apophysomyces-Like Fungal Strains Confirms a Novel Fungal Genus in the Mucoromycota with divergent Burkholderia-like Endosymbiotic Bacteria.</title>
        <authorList>
            <person name="Stajich J.E."/>
            <person name="Macias A.M."/>
            <person name="Carter-House D."/>
            <person name="Lovett B."/>
            <person name="Kasson L.R."/>
            <person name="Berry K."/>
            <person name="Grigoriev I."/>
            <person name="Chang Y."/>
            <person name="Spatafora J."/>
            <person name="Kasson M.T."/>
        </authorList>
    </citation>
    <scope>NUCLEOTIDE SEQUENCE</scope>
    <source>
        <strain evidence="2">NRRL A-21654</strain>
    </source>
</reference>
<dbReference type="Proteomes" id="UP000605846">
    <property type="component" value="Unassembled WGS sequence"/>
</dbReference>
<sequence length="170" mass="19469">MRLIDRIWQFHKQHRLKHPRYLFSSDSSSTASSSSATVTPPPPKPKHTKRFPWLSRKRWLPSTPAAVVVPSESLPRVDVIDHDLLSQCIQLALAPTEMNELNRPKRWSMGMIEGSFNTEYTTTPQRRRSIMVKCPPTSYGRFLSSIPEVENDHFEIPLGFHSMTTVSAEV</sequence>
<proteinExistence type="predicted"/>
<name>A0A8H7BWY1_9FUNG</name>
<feature type="region of interest" description="Disordered" evidence="1">
    <location>
        <begin position="26"/>
        <end position="50"/>
    </location>
</feature>